<dbReference type="GO" id="GO:0016279">
    <property type="term" value="F:protein-lysine N-methyltransferase activity"/>
    <property type="evidence" value="ECO:0007669"/>
    <property type="project" value="TreeGrafter"/>
</dbReference>
<dbReference type="PANTHER" id="PTHR13271">
    <property type="entry name" value="UNCHARACTERIZED PUTATIVE METHYLTRANSFERASE"/>
    <property type="match status" value="1"/>
</dbReference>
<dbReference type="GO" id="GO:0032259">
    <property type="term" value="P:methylation"/>
    <property type="evidence" value="ECO:0007669"/>
    <property type="project" value="UniProtKB-KW"/>
</dbReference>
<dbReference type="InterPro" id="IPR001214">
    <property type="entry name" value="SET_dom"/>
</dbReference>
<dbReference type="InterPro" id="IPR036464">
    <property type="entry name" value="Rubisco_LSMT_subst-bd_sf"/>
</dbReference>
<evidence type="ECO:0000259" key="4">
    <source>
        <dbReference type="PROSITE" id="PS50280"/>
    </source>
</evidence>
<dbReference type="Gene3D" id="3.90.1410.10">
    <property type="entry name" value="set domain protein methyltransferase, domain 1"/>
    <property type="match status" value="1"/>
</dbReference>
<dbReference type="AlphaFoldDB" id="A0A5P1F3C2"/>
<evidence type="ECO:0000256" key="1">
    <source>
        <dbReference type="ARBA" id="ARBA00022603"/>
    </source>
</evidence>
<dbReference type="OrthoDB" id="441812at2759"/>
<accession>A0A5P1F3C2</accession>
<dbReference type="PANTHER" id="PTHR13271:SF91">
    <property type="entry name" value="PROTEIN SET DOMAIN GROUP 40"/>
    <property type="match status" value="1"/>
</dbReference>
<dbReference type="OMA" id="TFRSWLW"/>
<dbReference type="Pfam" id="PF09273">
    <property type="entry name" value="Rubis-subs-bind"/>
    <property type="match status" value="1"/>
</dbReference>
<protein>
    <recommendedName>
        <fullName evidence="4">SET domain-containing protein</fullName>
    </recommendedName>
</protein>
<keyword evidence="3" id="KW-0949">S-adenosyl-L-methionine</keyword>
<keyword evidence="1" id="KW-0489">Methyltransferase</keyword>
<evidence type="ECO:0000313" key="6">
    <source>
        <dbReference type="Proteomes" id="UP000243459"/>
    </source>
</evidence>
<dbReference type="SUPFAM" id="SSF82199">
    <property type="entry name" value="SET domain"/>
    <property type="match status" value="1"/>
</dbReference>
<organism evidence="5 6">
    <name type="scientific">Asparagus officinalis</name>
    <name type="common">Garden asparagus</name>
    <dbReference type="NCBI Taxonomy" id="4686"/>
    <lineage>
        <taxon>Eukaryota</taxon>
        <taxon>Viridiplantae</taxon>
        <taxon>Streptophyta</taxon>
        <taxon>Embryophyta</taxon>
        <taxon>Tracheophyta</taxon>
        <taxon>Spermatophyta</taxon>
        <taxon>Magnoliopsida</taxon>
        <taxon>Liliopsida</taxon>
        <taxon>Asparagales</taxon>
        <taxon>Asparagaceae</taxon>
        <taxon>Asparagoideae</taxon>
        <taxon>Asparagus</taxon>
    </lineage>
</organism>
<evidence type="ECO:0000313" key="5">
    <source>
        <dbReference type="EMBL" id="ONK71131.1"/>
    </source>
</evidence>
<dbReference type="EMBL" id="CM007384">
    <property type="protein sequence ID" value="ONK71131.1"/>
    <property type="molecule type" value="Genomic_DNA"/>
</dbReference>
<dbReference type="FunFam" id="3.90.1410.10:FF:000012">
    <property type="entry name" value="Protein SET DOMAIN GROUP 40"/>
    <property type="match status" value="1"/>
</dbReference>
<dbReference type="Proteomes" id="UP000243459">
    <property type="component" value="Chromosome 4"/>
</dbReference>
<sequence length="498" mass="56581">MATKSEENNESNKNLEALLQWAAEMGISDSPTCPSSSSSCLGRSLFVSTFPNAGGRGLAAARDLKKGELVLRVPREALLTSDGVMKDEKIACCVKRHPYLSNTQILTVCLLAEVGKGRGSRWYPYLVELPRCYHTLANFLRFETQALQVEEAIWVSEKAVLTSKLDWEIATVVMRELDLKSQLLTLRSWLWASATITSRTLHIPWDEAGCLCPVGDLFNYAAPDEEIYSEDDTSLKCNGTMEQPDAELLECYSQRLTDGGYEDDTASYCFYARENYEKGKQVLLSYGTYTNLELLEHYGFILDVNPNEKAFIRLDIDSQKFSSWPKEFLYIHPDGSPSFALLCTLRLWATPAKLRRSVGHRAYSGSLLSAENELFIMKWLANHCQNILGQLPTTLENDELLVVIIDKMLDYSSYQKCIDLLSSDRELNKFFQNYGLLKEGTADYSLSPKVKKSLERWRLTVQWRCNHKKILVNCVSYCNSVVDRVSSDRDFSKRMGYI</sequence>
<evidence type="ECO:0000256" key="3">
    <source>
        <dbReference type="ARBA" id="ARBA00022691"/>
    </source>
</evidence>
<dbReference type="InterPro" id="IPR046341">
    <property type="entry name" value="SET_dom_sf"/>
</dbReference>
<dbReference type="InterPro" id="IPR050600">
    <property type="entry name" value="SETD3_SETD6_MTase"/>
</dbReference>
<keyword evidence="2" id="KW-0808">Transferase</keyword>
<proteinExistence type="predicted"/>
<evidence type="ECO:0000256" key="2">
    <source>
        <dbReference type="ARBA" id="ARBA00022679"/>
    </source>
</evidence>
<gene>
    <name evidence="5" type="ORF">A4U43_C04F5030</name>
</gene>
<dbReference type="PROSITE" id="PS50280">
    <property type="entry name" value="SET"/>
    <property type="match status" value="1"/>
</dbReference>
<feature type="domain" description="SET" evidence="4">
    <location>
        <begin position="43"/>
        <end position="287"/>
    </location>
</feature>
<dbReference type="InterPro" id="IPR015353">
    <property type="entry name" value="Rubisco_LSMT_subst-bd"/>
</dbReference>
<keyword evidence="6" id="KW-1185">Reference proteome</keyword>
<dbReference type="Gene3D" id="3.90.1420.10">
    <property type="entry name" value="Rubisco LSMT, substrate-binding domain"/>
    <property type="match status" value="1"/>
</dbReference>
<dbReference type="CDD" id="cd10527">
    <property type="entry name" value="SET_LSMT"/>
    <property type="match status" value="1"/>
</dbReference>
<name>A0A5P1F3C2_ASPOF</name>
<reference evidence="6" key="1">
    <citation type="journal article" date="2017" name="Nat. Commun.">
        <title>The asparagus genome sheds light on the origin and evolution of a young Y chromosome.</title>
        <authorList>
            <person name="Harkess A."/>
            <person name="Zhou J."/>
            <person name="Xu C."/>
            <person name="Bowers J.E."/>
            <person name="Van der Hulst R."/>
            <person name="Ayyampalayam S."/>
            <person name="Mercati F."/>
            <person name="Riccardi P."/>
            <person name="McKain M.R."/>
            <person name="Kakrana A."/>
            <person name="Tang H."/>
            <person name="Ray J."/>
            <person name="Groenendijk J."/>
            <person name="Arikit S."/>
            <person name="Mathioni S.M."/>
            <person name="Nakano M."/>
            <person name="Shan H."/>
            <person name="Telgmann-Rauber A."/>
            <person name="Kanno A."/>
            <person name="Yue Z."/>
            <person name="Chen H."/>
            <person name="Li W."/>
            <person name="Chen Y."/>
            <person name="Xu X."/>
            <person name="Zhang Y."/>
            <person name="Luo S."/>
            <person name="Chen H."/>
            <person name="Gao J."/>
            <person name="Mao Z."/>
            <person name="Pires J.C."/>
            <person name="Luo M."/>
            <person name="Kudrna D."/>
            <person name="Wing R.A."/>
            <person name="Meyers B.C."/>
            <person name="Yi K."/>
            <person name="Kong H."/>
            <person name="Lavrijsen P."/>
            <person name="Sunseri F."/>
            <person name="Falavigna A."/>
            <person name="Ye Y."/>
            <person name="Leebens-Mack J.H."/>
            <person name="Chen G."/>
        </authorList>
    </citation>
    <scope>NUCLEOTIDE SEQUENCE [LARGE SCALE GENOMIC DNA]</scope>
    <source>
        <strain evidence="6">cv. DH0086</strain>
    </source>
</reference>
<dbReference type="Gramene" id="ONK71131">
    <property type="protein sequence ID" value="ONK71131"/>
    <property type="gene ID" value="A4U43_C04F5030"/>
</dbReference>